<protein>
    <submittedName>
        <fullName evidence="1">Uncharacterized protein</fullName>
    </submittedName>
</protein>
<dbReference type="PROSITE" id="PS51257">
    <property type="entry name" value="PROKAR_LIPOPROTEIN"/>
    <property type="match status" value="1"/>
</dbReference>
<dbReference type="PANTHER" id="PTHR15852:SF54">
    <property type="entry name" value="PROTEIN SSUH2 HOMOLOG"/>
    <property type="match status" value="1"/>
</dbReference>
<keyword evidence="2" id="KW-1185">Reference proteome</keyword>
<dbReference type="AlphaFoldDB" id="A0A8J4F116"/>
<comment type="caution">
    <text evidence="1">The sequence shown here is derived from an EMBL/GenBank/DDBJ whole genome shotgun (WGS) entry which is preliminary data.</text>
</comment>
<reference evidence="1" key="1">
    <citation type="journal article" date="2021" name="Proc. Natl. Acad. Sci. U.S.A.">
        <title>Three genomes in the algal genus Volvox reveal the fate of a haploid sex-determining region after a transition to homothallism.</title>
        <authorList>
            <person name="Yamamoto K."/>
            <person name="Hamaji T."/>
            <person name="Kawai-Toyooka H."/>
            <person name="Matsuzaki R."/>
            <person name="Takahashi F."/>
            <person name="Nishimura Y."/>
            <person name="Kawachi M."/>
            <person name="Noguchi H."/>
            <person name="Minakuchi Y."/>
            <person name="Umen J.G."/>
            <person name="Toyoda A."/>
            <person name="Nozaki H."/>
        </authorList>
    </citation>
    <scope>NUCLEOTIDE SEQUENCE</scope>
    <source>
        <strain evidence="1">NIES-3780</strain>
    </source>
</reference>
<dbReference type="Gene3D" id="2.10.230.10">
    <property type="entry name" value="Heat shock protein DnaJ, cysteine-rich domain"/>
    <property type="match status" value="1"/>
</dbReference>
<sequence length="170" mass="18841">MCVSFRLHSARPCGAFSSGQLASGLVSCRTAVLASPSVRRAVWRPAKSKDTLRQSFDSEDELDSDLANELQTAADPQRLQKLARHFELAWKISRPGRPMTCDCCSGRKEEECQWCHGTGYLMVGSQVYPSTPTHTNNCPVCKGKGYLKCERCRGTGFRANWLSSDSHLLP</sequence>
<name>A0A8J4F116_9CHLO</name>
<dbReference type="EMBL" id="BNCO01000021">
    <property type="protein sequence ID" value="GIL55504.1"/>
    <property type="molecule type" value="Genomic_DNA"/>
</dbReference>
<dbReference type="InterPro" id="IPR036410">
    <property type="entry name" value="HSP_DnaJ_Cys-rich_dom_sf"/>
</dbReference>
<dbReference type="Proteomes" id="UP000747399">
    <property type="component" value="Unassembled WGS sequence"/>
</dbReference>
<gene>
    <name evidence="1" type="ORF">Vafri_11067</name>
</gene>
<evidence type="ECO:0000313" key="2">
    <source>
        <dbReference type="Proteomes" id="UP000747399"/>
    </source>
</evidence>
<evidence type="ECO:0000313" key="1">
    <source>
        <dbReference type="EMBL" id="GIL55504.1"/>
    </source>
</evidence>
<dbReference type="SUPFAM" id="SSF57938">
    <property type="entry name" value="DnaJ/Hsp40 cysteine-rich domain"/>
    <property type="match status" value="1"/>
</dbReference>
<proteinExistence type="predicted"/>
<dbReference type="PANTHER" id="PTHR15852">
    <property type="entry name" value="PLASTID TRANSCRIPTIONALLY ACTIVE PROTEIN"/>
    <property type="match status" value="1"/>
</dbReference>
<organism evidence="1 2">
    <name type="scientific">Volvox africanus</name>
    <dbReference type="NCBI Taxonomy" id="51714"/>
    <lineage>
        <taxon>Eukaryota</taxon>
        <taxon>Viridiplantae</taxon>
        <taxon>Chlorophyta</taxon>
        <taxon>core chlorophytes</taxon>
        <taxon>Chlorophyceae</taxon>
        <taxon>CS clade</taxon>
        <taxon>Chlamydomonadales</taxon>
        <taxon>Volvocaceae</taxon>
        <taxon>Volvox</taxon>
    </lineage>
</organism>
<accession>A0A8J4F116</accession>